<gene>
    <name evidence="2" type="ORF">CU098_001199</name>
</gene>
<dbReference type="Proteomes" id="UP000253551">
    <property type="component" value="Unassembled WGS sequence"/>
</dbReference>
<reference evidence="2 3" key="1">
    <citation type="journal article" date="2018" name="G3 (Bethesda)">
        <title>Phylogenetic and Phylogenomic Definition of Rhizopus Species.</title>
        <authorList>
            <person name="Gryganskyi A.P."/>
            <person name="Golan J."/>
            <person name="Dolatabadi S."/>
            <person name="Mondo S."/>
            <person name="Robb S."/>
            <person name="Idnurm A."/>
            <person name="Muszewska A."/>
            <person name="Steczkiewicz K."/>
            <person name="Masonjones S."/>
            <person name="Liao H.L."/>
            <person name="Gajdeczka M.T."/>
            <person name="Anike F."/>
            <person name="Vuek A."/>
            <person name="Anishchenko I.M."/>
            <person name="Voigt K."/>
            <person name="de Hoog G.S."/>
            <person name="Smith M.E."/>
            <person name="Heitman J."/>
            <person name="Vilgalys R."/>
            <person name="Stajich J.E."/>
        </authorList>
    </citation>
    <scope>NUCLEOTIDE SEQUENCE [LARGE SCALE GENOMIC DNA]</scope>
    <source>
        <strain evidence="2 3">LSU 92-RS-03</strain>
    </source>
</reference>
<evidence type="ECO:0000256" key="1">
    <source>
        <dbReference type="SAM" id="MobiDB-lite"/>
    </source>
</evidence>
<sequence>LAKVTDSLQDFCQKFSKAVQNIPEQEETTTEKTSQKRKVVRDPELPKRPLGSYFHFCNEQRKLNEKETHLDPYVNMGDKDWETYREAMAEYKVTHPDAKKQKTTETKPKGEALSKSKSKEVAQAPGQENSDDSSDNSSSGDEETATKNPESFNEEEEDENSEEEKSAFKKFDSFDENDSSNEEDSSEEEKNQSDSSDDSDSEDSDSSSDEE</sequence>
<evidence type="ECO:0000313" key="2">
    <source>
        <dbReference type="EMBL" id="RCH82180.1"/>
    </source>
</evidence>
<comment type="caution">
    <text evidence="2">The sequence shown here is derived from an EMBL/GenBank/DDBJ whole genome shotgun (WGS) entry which is preliminary data.</text>
</comment>
<keyword evidence="3" id="KW-1185">Reference proteome</keyword>
<dbReference type="SUPFAM" id="SSF47095">
    <property type="entry name" value="HMG-box"/>
    <property type="match status" value="1"/>
</dbReference>
<dbReference type="InterPro" id="IPR036910">
    <property type="entry name" value="HMG_box_dom_sf"/>
</dbReference>
<dbReference type="EMBL" id="PJQM01005199">
    <property type="protein sequence ID" value="RCH82180.1"/>
    <property type="molecule type" value="Genomic_DNA"/>
</dbReference>
<feature type="compositionally biased region" description="Basic and acidic residues" evidence="1">
    <location>
        <begin position="92"/>
        <end position="120"/>
    </location>
</feature>
<dbReference type="STRING" id="4846.A0A367IWV9"/>
<dbReference type="AlphaFoldDB" id="A0A367IWV9"/>
<feature type="region of interest" description="Disordered" evidence="1">
    <location>
        <begin position="22"/>
        <end position="51"/>
    </location>
</feature>
<feature type="compositionally biased region" description="Acidic residues" evidence="1">
    <location>
        <begin position="195"/>
        <end position="211"/>
    </location>
</feature>
<protein>
    <recommendedName>
        <fullName evidence="4">HMG box domain-containing protein</fullName>
    </recommendedName>
</protein>
<feature type="compositionally biased region" description="Acidic residues" evidence="1">
    <location>
        <begin position="152"/>
        <end position="162"/>
    </location>
</feature>
<feature type="compositionally biased region" description="Acidic residues" evidence="1">
    <location>
        <begin position="174"/>
        <end position="187"/>
    </location>
</feature>
<evidence type="ECO:0008006" key="4">
    <source>
        <dbReference type="Google" id="ProtNLM"/>
    </source>
</evidence>
<dbReference type="OrthoDB" id="1919336at2759"/>
<evidence type="ECO:0000313" key="3">
    <source>
        <dbReference type="Proteomes" id="UP000253551"/>
    </source>
</evidence>
<name>A0A367IWV9_RHIST</name>
<feature type="non-terminal residue" evidence="2">
    <location>
        <position position="1"/>
    </location>
</feature>
<feature type="compositionally biased region" description="Basic and acidic residues" evidence="1">
    <location>
        <begin position="29"/>
        <end position="47"/>
    </location>
</feature>
<proteinExistence type="predicted"/>
<feature type="region of interest" description="Disordered" evidence="1">
    <location>
        <begin position="92"/>
        <end position="211"/>
    </location>
</feature>
<organism evidence="2 3">
    <name type="scientific">Rhizopus stolonifer</name>
    <name type="common">Rhizopus nigricans</name>
    <dbReference type="NCBI Taxonomy" id="4846"/>
    <lineage>
        <taxon>Eukaryota</taxon>
        <taxon>Fungi</taxon>
        <taxon>Fungi incertae sedis</taxon>
        <taxon>Mucoromycota</taxon>
        <taxon>Mucoromycotina</taxon>
        <taxon>Mucoromycetes</taxon>
        <taxon>Mucorales</taxon>
        <taxon>Mucorineae</taxon>
        <taxon>Rhizopodaceae</taxon>
        <taxon>Rhizopus</taxon>
    </lineage>
</organism>
<feature type="compositionally biased region" description="Basic and acidic residues" evidence="1">
    <location>
        <begin position="163"/>
        <end position="173"/>
    </location>
</feature>
<accession>A0A367IWV9</accession>